<feature type="domain" description="MotA/TolQ/ExbB proton channel" evidence="13">
    <location>
        <begin position="180"/>
        <end position="297"/>
    </location>
</feature>
<evidence type="ECO:0000256" key="8">
    <source>
        <dbReference type="ARBA" id="ARBA00022781"/>
    </source>
</evidence>
<evidence type="ECO:0000256" key="12">
    <source>
        <dbReference type="SAM" id="Phobius"/>
    </source>
</evidence>
<dbReference type="PROSITE" id="PS01307">
    <property type="entry name" value="MOTA"/>
    <property type="match status" value="1"/>
</dbReference>
<evidence type="ECO:0000256" key="4">
    <source>
        <dbReference type="ARBA" id="ARBA00022475"/>
    </source>
</evidence>
<keyword evidence="15" id="KW-0282">Flagellum</keyword>
<dbReference type="GO" id="GO:0005886">
    <property type="term" value="C:plasma membrane"/>
    <property type="evidence" value="ECO:0007669"/>
    <property type="project" value="UniProtKB-SubCell"/>
</dbReference>
<evidence type="ECO:0000256" key="3">
    <source>
        <dbReference type="ARBA" id="ARBA00022448"/>
    </source>
</evidence>
<dbReference type="InterPro" id="IPR009384">
    <property type="entry name" value="SwrD-like"/>
</dbReference>
<dbReference type="Pfam" id="PF06289">
    <property type="entry name" value="FlbD"/>
    <property type="match status" value="1"/>
</dbReference>
<evidence type="ECO:0000259" key="13">
    <source>
        <dbReference type="Pfam" id="PF01618"/>
    </source>
</evidence>
<evidence type="ECO:0000313" key="15">
    <source>
        <dbReference type="EMBL" id="QTX31660.1"/>
    </source>
</evidence>
<keyword evidence="6 12" id="KW-0812">Transmembrane</keyword>
<keyword evidence="9 12" id="KW-1133">Transmembrane helix</keyword>
<dbReference type="AlphaFoldDB" id="A0A9Q7EWI8"/>
<dbReference type="GO" id="GO:0071978">
    <property type="term" value="P:bacterial-type flagellum-dependent swarming motility"/>
    <property type="evidence" value="ECO:0007669"/>
    <property type="project" value="InterPro"/>
</dbReference>
<dbReference type="InterPro" id="IPR047055">
    <property type="entry name" value="MotA-like"/>
</dbReference>
<keyword evidence="15" id="KW-0969">Cilium</keyword>
<comment type="similarity">
    <text evidence="2">Belongs to the MotA family.</text>
</comment>
<sequence>MIEVTRLNGEVFVINADLIETVEARPDTVLFLVNGRRYVVRESVSDVVGRVVAFRRSLNVPRGRGTDRRARCRRKEGAAVDLATLIGLLLAVILVIGGIVVGGEPGAFVNFPSLLVTVGGTFGATIMANPMERIRGVGKVLRRAFFAESPDLIGLVQTLVSFAEKARREGLLALEDDTSELDDQFLRKSIQLVVDGTDPELVKGILDTEIGLLEDRHAAGKQMFDTMAELAPAFGMLGTLIGLIQMLRNLSDPDALGPGMAVALITTFYGSFLANVICIPVSRKLAVRSAEEVLSRELMVEGVLAIQAGENPRIVEEKLKVFLPPQLRDVLDEEKNRDGKGEER</sequence>
<accession>A0A9Q7EWI8</accession>
<dbReference type="PANTHER" id="PTHR30433">
    <property type="entry name" value="CHEMOTAXIS PROTEIN MOTA"/>
    <property type="match status" value="1"/>
</dbReference>
<keyword evidence="16" id="KW-1185">Reference proteome</keyword>
<dbReference type="PANTHER" id="PTHR30433:SF2">
    <property type="entry name" value="MOTILITY PROTEIN A"/>
    <property type="match status" value="1"/>
</dbReference>
<dbReference type="GO" id="GO:0006935">
    <property type="term" value="P:chemotaxis"/>
    <property type="evidence" value="ECO:0007669"/>
    <property type="project" value="UniProtKB-KW"/>
</dbReference>
<organism evidence="15 16">
    <name type="scientific">Aminithiophilus ramosus</name>
    <dbReference type="NCBI Taxonomy" id="3029084"/>
    <lineage>
        <taxon>Bacteria</taxon>
        <taxon>Thermotogati</taxon>
        <taxon>Synergistota</taxon>
        <taxon>Synergistia</taxon>
        <taxon>Synergistales</taxon>
        <taxon>Aminithiophilaceae</taxon>
        <taxon>Aminithiophilus</taxon>
    </lineage>
</organism>
<keyword evidence="7" id="KW-0283">Flagellar rotation</keyword>
<keyword evidence="3" id="KW-0813">Transport</keyword>
<evidence type="ECO:0000256" key="2">
    <source>
        <dbReference type="ARBA" id="ARBA00008038"/>
    </source>
</evidence>
<evidence type="ECO:0000256" key="6">
    <source>
        <dbReference type="ARBA" id="ARBA00022692"/>
    </source>
</evidence>
<feature type="transmembrane region" description="Helical" evidence="12">
    <location>
        <begin position="259"/>
        <end position="279"/>
    </location>
</feature>
<dbReference type="InterPro" id="IPR002898">
    <property type="entry name" value="MotA_ExbB_proton_chnl"/>
</dbReference>
<comment type="subcellular location">
    <subcellularLocation>
        <location evidence="1">Cell membrane</location>
        <topology evidence="1">Multi-pass membrane protein</topology>
    </subcellularLocation>
</comment>
<feature type="domain" description="Motility protein A N-terminal" evidence="14">
    <location>
        <begin position="85"/>
        <end position="170"/>
    </location>
</feature>
<dbReference type="GO" id="GO:1902600">
    <property type="term" value="P:proton transmembrane transport"/>
    <property type="evidence" value="ECO:0007669"/>
    <property type="project" value="UniProtKB-KW"/>
</dbReference>
<protein>
    <submittedName>
        <fullName evidence="15">Flagellar FlbD family protein</fullName>
    </submittedName>
</protein>
<evidence type="ECO:0000259" key="14">
    <source>
        <dbReference type="Pfam" id="PF20560"/>
    </source>
</evidence>
<keyword evidence="10" id="KW-0406">Ion transport</keyword>
<evidence type="ECO:0000256" key="5">
    <source>
        <dbReference type="ARBA" id="ARBA00022500"/>
    </source>
</evidence>
<name>A0A9Q7EWI8_9BACT</name>
<proteinExistence type="inferred from homology"/>
<evidence type="ECO:0000256" key="1">
    <source>
        <dbReference type="ARBA" id="ARBA00004651"/>
    </source>
</evidence>
<evidence type="ECO:0000256" key="7">
    <source>
        <dbReference type="ARBA" id="ARBA00022779"/>
    </source>
</evidence>
<dbReference type="RefSeq" id="WP_274372830.1">
    <property type="nucleotide sequence ID" value="NZ_CP072943.1"/>
</dbReference>
<evidence type="ECO:0000313" key="16">
    <source>
        <dbReference type="Proteomes" id="UP000671879"/>
    </source>
</evidence>
<keyword evidence="8" id="KW-0375">Hydrogen ion transport</keyword>
<feature type="transmembrane region" description="Helical" evidence="12">
    <location>
        <begin position="78"/>
        <end position="101"/>
    </location>
</feature>
<gene>
    <name evidence="15" type="ORF">KAR29_09875</name>
</gene>
<feature type="transmembrane region" description="Helical" evidence="12">
    <location>
        <begin position="230"/>
        <end position="247"/>
    </location>
</feature>
<dbReference type="Pfam" id="PF01618">
    <property type="entry name" value="MotA_ExbB"/>
    <property type="match status" value="1"/>
</dbReference>
<dbReference type="EMBL" id="CP072943">
    <property type="protein sequence ID" value="QTX31660.1"/>
    <property type="molecule type" value="Genomic_DNA"/>
</dbReference>
<dbReference type="KEGG" id="aram:KAR29_09875"/>
<dbReference type="InterPro" id="IPR046786">
    <property type="entry name" value="MotA_N"/>
</dbReference>
<dbReference type="Proteomes" id="UP000671879">
    <property type="component" value="Chromosome"/>
</dbReference>
<reference evidence="16" key="1">
    <citation type="submission" date="2021-04" db="EMBL/GenBank/DDBJ databases">
        <title>A novel Synergistetes isolate from a pyrite-forming mixed culture.</title>
        <authorList>
            <person name="Bunk B."/>
            <person name="Sproer C."/>
            <person name="Spring S."/>
            <person name="Pester M."/>
        </authorList>
    </citation>
    <scope>NUCLEOTIDE SEQUENCE [LARGE SCALE GENOMIC DNA]</scope>
    <source>
        <strain evidence="16">J.5.4.2-T.3.5.2</strain>
    </source>
</reference>
<feature type="transmembrane region" description="Helical" evidence="12">
    <location>
        <begin position="107"/>
        <end position="128"/>
    </location>
</feature>
<evidence type="ECO:0000256" key="10">
    <source>
        <dbReference type="ARBA" id="ARBA00023065"/>
    </source>
</evidence>
<dbReference type="InterPro" id="IPR000540">
    <property type="entry name" value="Flag_MotA_CS"/>
</dbReference>
<keyword evidence="4" id="KW-1003">Cell membrane</keyword>
<dbReference type="Pfam" id="PF20560">
    <property type="entry name" value="MotA_N"/>
    <property type="match status" value="1"/>
</dbReference>
<keyword evidence="15" id="KW-0966">Cell projection</keyword>
<evidence type="ECO:0000256" key="9">
    <source>
        <dbReference type="ARBA" id="ARBA00022989"/>
    </source>
</evidence>
<evidence type="ECO:0000256" key="11">
    <source>
        <dbReference type="ARBA" id="ARBA00023136"/>
    </source>
</evidence>
<keyword evidence="5" id="KW-0145">Chemotaxis</keyword>
<keyword evidence="11 12" id="KW-0472">Membrane</keyword>